<evidence type="ECO:0000259" key="3">
    <source>
        <dbReference type="Pfam" id="PF13871"/>
    </source>
</evidence>
<dbReference type="InterPro" id="IPR027417">
    <property type="entry name" value="P-loop_NTPase"/>
</dbReference>
<evidence type="ECO:0000256" key="2">
    <source>
        <dbReference type="SAM" id="MobiDB-lite"/>
    </source>
</evidence>
<keyword evidence="6" id="KW-1185">Reference proteome</keyword>
<proteinExistence type="inferred from homology"/>
<evidence type="ECO:0000313" key="5">
    <source>
        <dbReference type="EMBL" id="CAG5097930.1"/>
    </source>
</evidence>
<name>A0ABN7SGH4_OIKDI</name>
<feature type="domain" description="Strawberry notch AAA" evidence="4">
    <location>
        <begin position="589"/>
        <end position="900"/>
    </location>
</feature>
<evidence type="ECO:0000256" key="1">
    <source>
        <dbReference type="ARBA" id="ARBA00006992"/>
    </source>
</evidence>
<dbReference type="InterPro" id="IPR039187">
    <property type="entry name" value="SNO_AAA"/>
</dbReference>
<dbReference type="PANTHER" id="PTHR12706">
    <property type="entry name" value="STRAWBERRY NOTCH-RELATED"/>
    <property type="match status" value="1"/>
</dbReference>
<dbReference type="InterPro" id="IPR026741">
    <property type="entry name" value="SNO"/>
</dbReference>
<sequence length="1564" mass="174290">MFGQKPTITSDEDLIINNVEVNDACDETLENGIEVNVPIANEEAVLDNDNMAFDEMFSFNKENQVDYVEVPTTEEHTVVEEHIQVPEVVIGEAVAEETVIEEPPFQEQVAEPTLESMLSIDPGSIPVPVEDGKTLESQLEAIVGELIPIEEEKKGGGCVPVEDEINPSDFASASEEPEQVHFSSQEIEYTTEEVIEESQDDSNELIVESQNESQDFVPETHELNLENYEIIDGPIDSAAIEPTPFDSVPDEENMVNLVPVDDAGQELFENGHSDQNHIGTQYEVSTSQTENSIFDEKPKPTLILQENRPPVQLMSQTSNTPIQPRPAGVSPTPLKKKPPRVRAPRTKRKSSVNAASPAPTIFTLLPTSAVSTASTTTVASSPVSGVLSVSGENSFNSIQIIQAAQMINGGATQIFQLGPNGLLQPTSIQPVIQQYVLQVPSTVQSSDPNNKPRVIRLQTPQPAEFVKSQSPMILNSTPNRRLSLQEIQPSRQQVIRPSSILTPNVPEKSAPVPSTPNGTNLGSVFKTMQINSPSIRPAEPYHPGLTAQDKLIKQRSEMRKRYEMLREAAEIRRDETFKPYRARKVKGRPHPDPVIESIALSSVAVPDVTAKISLPSDIIQEGKLSDLQLEAVVYAAQQHAGFYPSGERKGFLLGDGAGVGKGRSISGIIYDNWLQGRKKAIWLSVSNDLRHDSVRDLTDIGATMINVYPLHKFKYGHKLGEKENGRVQNGVIFGTYASLIGERHQAGTTTKKAAQATRLHQLVTWCGRNFDGVIVFDECHKAKNLYQANGKPSKTGTTVLELQRQLKQARVVYASATGASEPKHMSYMSRLGLWGAGTGFKSSDQFVDALTKAGVGAMELVAMDMKRRGVYLARQLSFEGCEFDLEEVPLDGFFMTLYDAAAELWRDAKEYFAQAASLLGDDFKMPGMWQQFWGAHQRFFKYLTMAAKVNKACQIARKAVRENQCVVIGLQSTGEQRTNEEMERIVADGEELNEMVSSCKGVFRRLLDTHFPVSDRDKLAELGINFDLPDSPEKVQDQRDKKPRYMSMTTTADSNVESDPEDDLGDLTAAFGESEDEENESSIKNGKNRDSKKRVRVDSISDHFRAAGFKMRKVDKEAEEHRKRAAAIEQCAYLKRTLWEKLLKITNLPGNALDELMDGLGGPEMVSELTGRKNRQIITDQGVQYENRAQSANVPLEQINLIEKDNFMKGKKLFAIISDAASSGISLHCDRRCANQNRRLHLTLELPWSADKAVQQFGRTHRSNQVCPPKYCFLISELAGEQRFASVVARRLESMGALTHGDRRSAQKHGDLTRFNFDTNYGKKSLDLVLKSILGEERNSVKFPEFYHGNFTEDMKRALYEIGIFVWKDESKTRMRTDGDISVSKFLNRLLGMSIACQQGLFHYFSETLDDIMTEARMNGTLDEGVMDVGNATDKLHVVGQNVFTTSEDCTLKLLKINHFKGVEWVDALNQSKRLNGKFYVDESGKLPVMLYPKGDKFVCIRPNHSVSEVAFEMSHWQAQFKLQDESVNPSAMAQIWRECYEGTANNCIHQYTEVCVTLINGHA</sequence>
<dbReference type="Pfam" id="PF13871">
    <property type="entry name" value="Helicase_C_4"/>
    <property type="match status" value="1"/>
</dbReference>
<feature type="region of interest" description="Disordered" evidence="2">
    <location>
        <begin position="313"/>
        <end position="355"/>
    </location>
</feature>
<dbReference type="SUPFAM" id="SSF52540">
    <property type="entry name" value="P-loop containing nucleoside triphosphate hydrolases"/>
    <property type="match status" value="2"/>
</dbReference>
<evidence type="ECO:0000259" key="4">
    <source>
        <dbReference type="Pfam" id="PF13872"/>
    </source>
</evidence>
<feature type="compositionally biased region" description="Acidic residues" evidence="2">
    <location>
        <begin position="1056"/>
        <end position="1065"/>
    </location>
</feature>
<accession>A0ABN7SGH4</accession>
<dbReference type="InterPro" id="IPR026937">
    <property type="entry name" value="SBNO_Helicase_C_dom"/>
</dbReference>
<dbReference type="PANTHER" id="PTHR12706:SF30">
    <property type="entry name" value="PROTEIN STRAWBERRY NOTCH-RELATED"/>
    <property type="match status" value="1"/>
</dbReference>
<dbReference type="Gene3D" id="3.40.50.300">
    <property type="entry name" value="P-loop containing nucleotide triphosphate hydrolases"/>
    <property type="match status" value="1"/>
</dbReference>
<reference evidence="5 6" key="1">
    <citation type="submission" date="2021-04" db="EMBL/GenBank/DDBJ databases">
        <authorList>
            <person name="Bliznina A."/>
        </authorList>
    </citation>
    <scope>NUCLEOTIDE SEQUENCE [LARGE SCALE GENOMIC DNA]</scope>
</reference>
<dbReference type="Proteomes" id="UP001158576">
    <property type="component" value="Chromosome XSR"/>
</dbReference>
<organism evidence="5 6">
    <name type="scientific">Oikopleura dioica</name>
    <name type="common">Tunicate</name>
    <dbReference type="NCBI Taxonomy" id="34765"/>
    <lineage>
        <taxon>Eukaryota</taxon>
        <taxon>Metazoa</taxon>
        <taxon>Chordata</taxon>
        <taxon>Tunicata</taxon>
        <taxon>Appendicularia</taxon>
        <taxon>Copelata</taxon>
        <taxon>Oikopleuridae</taxon>
        <taxon>Oikopleura</taxon>
    </lineage>
</organism>
<feature type="compositionally biased region" description="Basic and acidic residues" evidence="2">
    <location>
        <begin position="1031"/>
        <end position="1040"/>
    </location>
</feature>
<gene>
    <name evidence="5" type="ORF">OKIOD_LOCUS6853</name>
</gene>
<dbReference type="Pfam" id="PF13872">
    <property type="entry name" value="AAA_34"/>
    <property type="match status" value="1"/>
</dbReference>
<feature type="domain" description="Strawberry notch helicase C" evidence="3">
    <location>
        <begin position="1151"/>
        <end position="1428"/>
    </location>
</feature>
<feature type="compositionally biased region" description="Polar residues" evidence="2">
    <location>
        <begin position="313"/>
        <end position="322"/>
    </location>
</feature>
<feature type="region of interest" description="Disordered" evidence="2">
    <location>
        <begin position="1026"/>
        <end position="1096"/>
    </location>
</feature>
<evidence type="ECO:0000313" key="6">
    <source>
        <dbReference type="Proteomes" id="UP001158576"/>
    </source>
</evidence>
<dbReference type="EMBL" id="OU015569">
    <property type="protein sequence ID" value="CAG5097930.1"/>
    <property type="molecule type" value="Genomic_DNA"/>
</dbReference>
<feature type="compositionally biased region" description="Basic residues" evidence="2">
    <location>
        <begin position="334"/>
        <end position="350"/>
    </location>
</feature>
<comment type="similarity">
    <text evidence="1">Belongs to the SBNO family.</text>
</comment>
<protein>
    <submittedName>
        <fullName evidence="5">Oidioi.mRNA.OKI2018_I69.XSR.g15295.t1.cds</fullName>
    </submittedName>
</protein>